<feature type="transmembrane region" description="Helical" evidence="1">
    <location>
        <begin position="82"/>
        <end position="103"/>
    </location>
</feature>
<feature type="transmembrane region" description="Helical" evidence="1">
    <location>
        <begin position="109"/>
        <end position="128"/>
    </location>
</feature>
<gene>
    <name evidence="2" type="ORF">GCM10007878_26320</name>
</gene>
<feature type="transmembrane region" description="Helical" evidence="1">
    <location>
        <begin position="164"/>
        <end position="187"/>
    </location>
</feature>
<protein>
    <recommendedName>
        <fullName evidence="4">NnrS protein</fullName>
    </recommendedName>
</protein>
<feature type="transmembrane region" description="Helical" evidence="1">
    <location>
        <begin position="52"/>
        <end position="70"/>
    </location>
</feature>
<evidence type="ECO:0008006" key="4">
    <source>
        <dbReference type="Google" id="ProtNLM"/>
    </source>
</evidence>
<accession>A0ABQ6A4S3</accession>
<keyword evidence="3" id="KW-1185">Reference proteome</keyword>
<organism evidence="2 3">
    <name type="scientific">Marinospirillum insulare</name>
    <dbReference type="NCBI Taxonomy" id="217169"/>
    <lineage>
        <taxon>Bacteria</taxon>
        <taxon>Pseudomonadati</taxon>
        <taxon>Pseudomonadota</taxon>
        <taxon>Gammaproteobacteria</taxon>
        <taxon>Oceanospirillales</taxon>
        <taxon>Oceanospirillaceae</taxon>
        <taxon>Marinospirillum</taxon>
    </lineage>
</organism>
<feature type="transmembrane region" description="Helical" evidence="1">
    <location>
        <begin position="319"/>
        <end position="342"/>
    </location>
</feature>
<feature type="transmembrane region" description="Helical" evidence="1">
    <location>
        <begin position="224"/>
        <end position="242"/>
    </location>
</feature>
<dbReference type="Pfam" id="PF05940">
    <property type="entry name" value="NnrS"/>
    <property type="match status" value="1"/>
</dbReference>
<keyword evidence="1" id="KW-0812">Transmembrane</keyword>
<comment type="caution">
    <text evidence="2">The sequence shown here is derived from an EMBL/GenBank/DDBJ whole genome shotgun (WGS) entry which is preliminary data.</text>
</comment>
<feature type="transmembrane region" description="Helical" evidence="1">
    <location>
        <begin position="286"/>
        <end position="307"/>
    </location>
</feature>
<proteinExistence type="predicted"/>
<evidence type="ECO:0000313" key="2">
    <source>
        <dbReference type="EMBL" id="GLR65193.1"/>
    </source>
</evidence>
<dbReference type="Proteomes" id="UP001156682">
    <property type="component" value="Unassembled WGS sequence"/>
</dbReference>
<evidence type="ECO:0000256" key="1">
    <source>
        <dbReference type="SAM" id="Phobius"/>
    </source>
</evidence>
<keyword evidence="1" id="KW-1133">Transmembrane helix</keyword>
<dbReference type="EMBL" id="BSOR01000079">
    <property type="protein sequence ID" value="GLR65193.1"/>
    <property type="molecule type" value="Genomic_DNA"/>
</dbReference>
<evidence type="ECO:0000313" key="3">
    <source>
        <dbReference type="Proteomes" id="UP001156682"/>
    </source>
</evidence>
<keyword evidence="1" id="KW-0472">Membrane</keyword>
<feature type="transmembrane region" description="Helical" evidence="1">
    <location>
        <begin position="12"/>
        <end position="32"/>
    </location>
</feature>
<dbReference type="InterPro" id="IPR010266">
    <property type="entry name" value="NnrS"/>
</dbReference>
<feature type="transmembrane region" description="Helical" evidence="1">
    <location>
        <begin position="254"/>
        <end position="280"/>
    </location>
</feature>
<feature type="transmembrane region" description="Helical" evidence="1">
    <location>
        <begin position="133"/>
        <end position="152"/>
    </location>
</feature>
<reference evidence="3" key="1">
    <citation type="journal article" date="2019" name="Int. J. Syst. Evol. Microbiol.">
        <title>The Global Catalogue of Microorganisms (GCM) 10K type strain sequencing project: providing services to taxonomists for standard genome sequencing and annotation.</title>
        <authorList>
            <consortium name="The Broad Institute Genomics Platform"/>
            <consortium name="The Broad Institute Genome Sequencing Center for Infectious Disease"/>
            <person name="Wu L."/>
            <person name="Ma J."/>
        </authorList>
    </citation>
    <scope>NUCLEOTIDE SEQUENCE [LARGE SCALE GENOMIC DNA]</scope>
    <source>
        <strain evidence="3">NBRC 100033</strain>
    </source>
</reference>
<feature type="transmembrane region" description="Helical" evidence="1">
    <location>
        <begin position="348"/>
        <end position="369"/>
    </location>
</feature>
<dbReference type="RefSeq" id="WP_027850884.1">
    <property type="nucleotide sequence ID" value="NZ_BSOR01000079.1"/>
</dbReference>
<name>A0ABQ6A4S3_9GAMM</name>
<sequence>MTLFSLGFRPFFLLAGVGGFSMMFLWIVTLSIGHSWPGVSNIIAWHRHEMLFGYTGAVIAGFLLTAVRNWTGKMTPDGKPLAALAIIWVAARLVPLVSAQQLIYVAVDLLFWIGLFISLWHALINAAVRNRIFLVLVGLLGTAAALSHWSILEPSNQHLSYVGAYLGLDIILIIMLVMGGRVIPFFIQRGLQKPDQARLPWLEKGLPPLLFIMLAINLFLANSIWAVVINLVLGCWLLPNLWRWHDKGIWNNSLLWSLYLAYAWLVLGLFLRAFGLLGWVSPYLGVHSLTVGGIGLLTLSMMSRVALGHTGRKLEPAKLTVLALVLMLLASIVRVFFASWLGMLAYEISAGLWMLALLLFVFVYTPLLIKPRPDGRPG</sequence>